<keyword evidence="9" id="KW-1185">Reference proteome</keyword>
<evidence type="ECO:0000256" key="6">
    <source>
        <dbReference type="SAM" id="MobiDB-lite"/>
    </source>
</evidence>
<dbReference type="Pfam" id="PF25106">
    <property type="entry name" value="VWA_4"/>
    <property type="match status" value="1"/>
</dbReference>
<dbReference type="InterPro" id="IPR056861">
    <property type="entry name" value="HMCN1-like_VWA"/>
</dbReference>
<keyword evidence="5" id="KW-0067">ATP-binding</keyword>
<evidence type="ECO:0000256" key="4">
    <source>
        <dbReference type="ARBA" id="ARBA00022741"/>
    </source>
</evidence>
<comment type="subcellular location">
    <subcellularLocation>
        <location evidence="1">Secreted</location>
    </subcellularLocation>
</comment>
<keyword evidence="4" id="KW-0547">Nucleotide-binding</keyword>
<dbReference type="InterPro" id="IPR002035">
    <property type="entry name" value="VWF_A"/>
</dbReference>
<dbReference type="GO" id="GO:0000027">
    <property type="term" value="P:ribosomal large subunit assembly"/>
    <property type="evidence" value="ECO:0007669"/>
    <property type="project" value="TreeGrafter"/>
</dbReference>
<reference evidence="8 9" key="1">
    <citation type="journal article" date="2015" name="Genome Biol. Evol.">
        <title>Comparative Genomics of a Bacterivorous Green Alga Reveals Evolutionary Causalities and Consequences of Phago-Mixotrophic Mode of Nutrition.</title>
        <authorList>
            <person name="Burns J.A."/>
            <person name="Paasch A."/>
            <person name="Narechania A."/>
            <person name="Kim E."/>
        </authorList>
    </citation>
    <scope>NUCLEOTIDE SEQUENCE [LARGE SCALE GENOMIC DNA]</scope>
    <source>
        <strain evidence="8 9">PLY_AMNH</strain>
    </source>
</reference>
<feature type="non-terminal residue" evidence="8">
    <location>
        <position position="1"/>
    </location>
</feature>
<gene>
    <name evidence="8" type="ORF">CYMTET_14977</name>
</gene>
<dbReference type="Proteomes" id="UP001190700">
    <property type="component" value="Unassembled WGS sequence"/>
</dbReference>
<feature type="region of interest" description="Disordered" evidence="6">
    <location>
        <begin position="3515"/>
        <end position="3536"/>
    </location>
</feature>
<dbReference type="Gene3D" id="3.40.50.410">
    <property type="entry name" value="von Willebrand factor, type A domain"/>
    <property type="match status" value="3"/>
</dbReference>
<name>A0AAE0GFF1_9CHLO</name>
<keyword evidence="3" id="KW-0732">Signal</keyword>
<dbReference type="SUPFAM" id="SSF52540">
    <property type="entry name" value="P-loop containing nucleoside triphosphate hydrolases"/>
    <property type="match status" value="2"/>
</dbReference>
<keyword evidence="2" id="KW-0964">Secreted</keyword>
<dbReference type="InterPro" id="IPR011704">
    <property type="entry name" value="ATPase_dyneun-rel_AAA"/>
</dbReference>
<dbReference type="PRINTS" id="PR00830">
    <property type="entry name" value="ENDOLAPTASE"/>
</dbReference>
<dbReference type="GO" id="GO:0016887">
    <property type="term" value="F:ATP hydrolysis activity"/>
    <property type="evidence" value="ECO:0007669"/>
    <property type="project" value="InterPro"/>
</dbReference>
<dbReference type="GO" id="GO:0005524">
    <property type="term" value="F:ATP binding"/>
    <property type="evidence" value="ECO:0007669"/>
    <property type="project" value="UniProtKB-KW"/>
</dbReference>
<dbReference type="SMART" id="SM00382">
    <property type="entry name" value="AAA"/>
    <property type="match status" value="2"/>
</dbReference>
<dbReference type="CDD" id="cd00198">
    <property type="entry name" value="vWFA"/>
    <property type="match status" value="3"/>
</dbReference>
<evidence type="ECO:0000313" key="9">
    <source>
        <dbReference type="Proteomes" id="UP001190700"/>
    </source>
</evidence>
<dbReference type="GO" id="GO:0005634">
    <property type="term" value="C:nucleus"/>
    <property type="evidence" value="ECO:0007669"/>
    <property type="project" value="TreeGrafter"/>
</dbReference>
<dbReference type="Gene3D" id="3.40.50.300">
    <property type="entry name" value="P-loop containing nucleotide triphosphate hydrolases"/>
    <property type="match status" value="2"/>
</dbReference>
<dbReference type="PROSITE" id="PS50234">
    <property type="entry name" value="VWFA"/>
    <property type="match status" value="1"/>
</dbReference>
<dbReference type="Gene3D" id="2.60.40.10">
    <property type="entry name" value="Immunoglobulins"/>
    <property type="match status" value="1"/>
</dbReference>
<sequence>RWIDFLVMGDTVPGGDERDVPDYQERLAAGARFCLLDHLSLPEQEQLAEEWWRASGQGEMPQRVRAVFQEPKSSAAGGEKLFELRRHGNAEERATACRIRLHYCGVEALLLLPGWEVSEAENVPTQSLDARWGALVPTATLVMNVARIFAALALRAPLLLEGPPGVGKTEVVRGIARLLGNRCERLSLSGSTTVEELFGCFVPRLEGGQRVFGWQDGKLSLLLKGSSASRESSAVGGAATACWVLLDELNLASPDVVECLAPLFARDRRPFVIPGSGEVVRDHDIRWFATTNPASTGGGRRNLPRALQSAMVMVRLGEYSEAETAQIAQHMFHELLARGHLREDHVQGILAVHHGLRRAIDDGEVSVRGGVVNLRDIRKLCAVLETCLQDLHVHFELYLRSEDGKGAPAGIGLIVYALRSFVDLVYGSRFDNPADTATLSALRDKCLPMKGASMQDLCGRVAVEKLPGLLRIGPVYLETGEEQDQEDELGEARTCVDKDQGQTGLCHGKLVHSPATVKRLELMAAACRGRFGMLLEGPTCSGKTSLVKELARLAQRKLLIVPCNQELEASHLIGQLLQVSAADSIALATPEEAYRKWVEPAINSLLGDALPWLMQQHDGQCHPPLWSHQQLLQQLAEAVSAVSGVSSRSGGLEAPDMPDGRSPAAVIQCAVNVCKLLERVRRQLPEMAEEAEGGGLRTALSAHTRALDAFVGASRRKRAAEDEGDGDAGASAPHFEFVEGNFVQAVREGHWVLLDDINCALPEGDGEERSRGRGIHPDFRIFATADPTRLQTGNHTLSSAFLNRVLRISLPALHLSRPVLQNSLQPGIKKSTPPFSVDHAKADRENDSDMMQLLLAHFQDAPGGVEMAVVCSRFHAHVAGVAGRRPVTFRRLQSALRLQGCLQQQGASPARALVSALLSTYLQLLPDASKHVQVVGALRDLLVEHASTPREGGAEGDTLPRAPRVHAAGEEAWKLEAAVLHRLLSQLTGVLLQVGAVALAGLRRQSCGAQYQTELCGSQYFELLARRGQGKPAADDSTIRRRLEGAVGDSEGMRRLMQEWQLPTADLSTTALLSNLSRQCDELDVQLQKLLWSASFDDLRHRLQLLRHVEHELRGHLGLLWNPAFSAIADACSLQVAELCAEAGARVAGLLWCRHVDPALSMLHDPAIAELHRRVLGVVAGAGNRHCATRWILQMELRKPLVEAAETMPRLLRQLSTRVHSQGDDEAHVALRHFGTALQAAALLWEGALRLPRHLPASRGSGQQAVIAGALTASTAHAMDVARCASCAVQTLQALMAQLNECMAVLRVDQSVLAARTEGGKAELQCEEKGGTTWFKVPSWAPWGRNEDIQHYKGEAECQPQDQQAENSETKCQPQDQQAENSEARRHTMMTVPQALSEEVEMTTAGPASHWEKVGRAVAEALHAARELEQSSDMRLLQQAVIQAEILGNEAAGNALLAWMQACAPSDGSPIDPPEVRVVAAADADFARELQNLSRPQLQHPLAKLWGGLLLSPALGSVARRISRFRFFSTASQRPPGALPTVLLPGSFELWALYDREPEVVKAHMRSTLSLLLVEREETGLLVTVTAYVCAPDGEGTDRRHDAWCKSVQRECMVDRTDHIQMQYFERCLPADTRGCGISLPSGGRLGDRAADEAVVRACFSALVDYVQQKQQKRDHHQKRPMSVGASMRSCASSVSISPGVAWGPREAAEDATRVHAELLQAHGALRAPAKAAEHGALATLRVAEAVLQLAADATCNLERMSEMHERWEDIEDVCQAACLSATSGGHAAARAMSRLDAEVETALRALQPRSAAAAVEVHDRALQLRVGMPASTFLEIALRQADAVLVTSSAEGIRAHRDGLWASLRAIQLVAALAVRQGLTWLTPEEVDASFATLREMHMALTRSLEVREHGAQHVVDVRLAEGAPDCSQLQHYRAEMGRVLEHVMPVECDARLHDMTVRIRAAFDAALRGMEALLNQGALRAPCDDRASKPLNPAAVNTAPAPVVDEEGLRMGAWRRQLEAMESRLRALLEECRSLQPLPHPVINAVRELLVAVRRPLDLLAGEDPAGVNELAVRQAQLREARVRQALREYKQHTQDPDLLRTLLREKSPECEQAALLTVEVPECMWAHPVDRESACGADGRPGGRVMPEDPPGMHDIRQRVRALEVAAKPAGAPDQGGGPPHASARLCAELLCDSVAMGTWKALLACLERIALMESVPAESQPGAGPGRAARVWGHAQELCAVLSDDLAGALLVAEPARGTGGNGIVEQARRVLPAVLEEYALARSALLAKSPERVGDHSLAAQVCRAACIGPDKPPSALSLCAAVEGVGAWQHTLRARLQGALKGVPCAVEPPLLTPADVLLLTFPATRGLIWQLQDMDEAALHAAGPAPGSAEAPADLHSGGLWAFTLDVNGRSRPVLDCQSAVAAAQGTLQRLGTRTDGPALLGLCGLKADTWPQHQAATALCLLRVLDCACRELPASVDRVLGSRIRLGGGTEQHHACQVRKIDLEIDRWTQRQTRGHFDMDLNHVRAKLDELRRERETAMRVKEERVCADLRQSVSRAAEMAAQLKLVSIADPDICHRQRGLWTRSPDSLGQDLHEALTNSLIHGTHVRAARTPEVWLRRVRDLEDALRKLDPKHDFVRALSRVCQLARIGLHAFHNSMQAVLHPALGQAVQTVLSGGIPLSEAVVSLGEAAGPLGDHLESMIAASLASSPAHAVLAAADRVVELLEGLAEKRHQLMRAGLGDAGAVLQASLQRLECFGARCVLTAGRHTALQQGAAGLFEAHEERLLPQLAAIPPLCNNEAELHQLLKAFRLLSGMMAHSLRELPELLLRGYNGNPAHLLNQIDADLEGFSSHFLPCSYLLRLLVGGLSALVESVPIGRGASATWGSDTAHVFVPTHRRPSSSAAPLMGPSTDERRAMMCTVGALETFAQCPAVEISAVNRAECAGAVDNLRACVEALAAQLRAHRGSTRNSGELGRTVGHRLRTLAQLVAKHFLDALCGITIATATPNSVNNVVERGNALAMDMEVCPGAEPHDRDVSPRPQKADALRVRDALVRPHAVKRLLAEALRTSQSTEASITAADEGAASATLGELGVAVRLLLTGMRDVSSVASWLYAVCPGEEVISVSDGLQLCQAYVEEVEAVLSTQIADEKMMTATLRGALDRLCGSEGTALDIARRKVQATFEAALTEGCNEADRGKAVMQAPLAPTRERWKAHCTNLCEARARMRVWRIRSLITNTRKRVQEMKRSRERRMTEYARDHERYTASIEDAEAALESFLCSAWQHGTAQEGSPEQCIFDPMYVRCMLDLAAMTPSIDQRLPSSLRIRVKERFSCCTSPIPQFSADQKSQAYYLEVLSKLGMDAVCDDGGYLIAAENCCQQDDFPSINNRVTQRKSEFPRPARMLCIVSNPASFAIRMGPSSRDGASFEAKFAVSLDCLLHIMENNSTADFAHHHLKLRICAEPFQRWLPKTKGHTQSAVQLSIAAVHHMAQACGKAFQQLHPKSKTSKECSADVAPSQEGSPQPIESGRAHPQLTAQYMLADMQRLRGSLDAIESKPQPPPGMDGETEQDVAREEHCRLTSAEKAFSDDMNYWDKQNADRGPVGAMFVALRECQDVIGETLDACHLLHWKTLREDSWTACTLGPAELKRLVSLAQVLAGGWEALQRAGEGLRAFLAKAESPRGTRALEDRNLHDAPIQGLRTPDMMTDLLQGAALLSHMQTMLPTVAVALHRAVSATRLHDALRIRTEKALTALDDNLEATAGDTKCDPLLQVLDPLLDVGQIGPCRGFHRTLAQSTLRAACHIRARKVRRLQLMKEAAALQQSAGRPMHILDNLLDAPGVALLGGGPPPESWVTVFHCSSQRAVCAAPTTVLVNLGKLLHGSGTHCAHLCIANHTEQVIAVALRTGGGAPLDAIRVEPTCVHLAAKATARVECAVDSSVAHGVLRQALRLEVNAARTGHASSTPKLADVVLAASIQALHVDYSPATLDFGVVLTPFRALQQRDAVKIPLRLQNRTDAPVLVKAQLGAFPGRWASTVGINPRQLVLPPACSSAGEGVFEVTLTTPGEAGDLAGALWLAMGSASHLQRFDIRATFRRPRFQIRDEDGRDAAPNSLGAASLPPFPSAQPGQQVSITFHLYNEGEAPFRFKVDDTPPLAVSPVRGSLPPGCHAAVRCTYTHRGASELPAAPEDQTRFALPLTINRECVVTLHMTVRTGEPLARCKQKALRFTLKHDQLASCLGSRPSVDADFEVTNPGTLPLEFRPVGSHVALLKGAPVGGVTIKPGKSTQLQVRLQLAHLNECRGYLEFATNSVSQPTWRLAYTVVAQAWTLPMRVTPVGSVHLGRGRAGTVLKHTLRVHNPSKRDISVKISTKKQGVRRVALLREDAAEGASRVKYSSSRMKLPAESELTVLIEVTVGDGANRQSAYVEAQVAQRREYTVGPEGLLAETAPHCLHLTVEGCNEAGDELRPDQSAHAEQQKPTLLQRSGMLGSAADAVVACLNQSYPPGAAWAEAVLPVVIAANAVLVDDNDRANRRLRLDCLRRMVDAGAGPEGTPQAEKLLRQTLVLSCGCEQSPDALEALVSPIRQLVPGCQTAAVRMASAQVLYLLATEGSAPVWGAAVKEACGVLQARLSSGGQATMFNSAVLLGQRAHSALGRRPASTCRAPAGPSEALHEALGTVLESLSHSGLVHQNRSLLQLLQLVADAARPPLQRAALAFEMLAAPPGPSLPEIDQWGSLVPLVRVMALGNPSGLDSAWAEAMLDEHKLSHVGHKLENNNRAATGMRAAMGILHSLRGATETTRRISQAGKYLMQREGPPGPHQALEIVGLLMRASAMRNLFSAMAAWTAPRGSACLETPAVLGPLKQVSDLLNGALDLSPLETILAEPAHKFAGLVDTLPMLGEQQRTKLLEAGEGYFREGEHLAPRVLHACHVFSNLPSTTREQAMLCEDIGCLLHPFAEALDASPRSPAALLRSSTRLMLRLHTWRQQEAREPACADPSADAATSGRPAGAAAFNGGDGENFLVKLELIHGAAGSPPKAHIDAAGAIALIGAICHGSGLGDVAEVLESVRWATASTAPGPRRRDAVNAVLRDGPSRAALRRSAQDLHHTVCAVAAGEVPPSALAEALRRVKPAEGCAMTRLLLEVVELIHLVHTGSGSAAREDGTGAGSTAMAVAALVERAKELLSAREHAELAGGSPTPAKGGNRSDREKHQERLACVLVGLASVVSQADSQHSCMGRLAVSDVLFNLGAQCMEDAGQEQHEMVTRDTLAHIIDKRHKTICESWEQSYGALPGQQADRVGTSRARSEAPAVDEGLSLKENPASDDPNTPKAAPTGHCGVSSTNLTNIPAADAVDAVCGKRGPPQGSYIAELPTPHPDGGARTAVLGSLEAGHMLGDAEQTMRLTKDVAFCFDKVRSQIDIVLQGLAATEPQQAVAVLGSPTGEHAHAALAALPVLQAGGEAWLRGFYATWQLKLQGGRLPSDTLLSDAVAMAVQLLQLMGSVQIHLQLTSGAMAGALQPMQRGLRRALARLDRPQTPAPLVDLLHELGVTAGVLDPEVNDFAMPSVPAALEPTPPHVQAHRDGALGASPNPTWTLFSDAVAEGCELLRLDGGPESWLSSEEADEPLCLQALGLDSPTRDASMGAECPGVMAAGSAEAVGPSAVFWEDDLKLLIDCVSPCGAVQSPLPASSFSSSMNSLDVESLPGLLAEAQNGESGCRPPPVASSALDAAGSAVPISNETLSTEVLGLGGTGIGPEVQDVVAGNVELEVRLDADTVRQVDMVKLYKGLHTLRPGPQREPTVLSHLLSSGPPPRLLRMYTYQLLAESRVLQRYGALILREFRGQFEALYRCTERSHTVEWLLLLDNSGSMLTKRKPVAEAVALMTQSLQRLECPFAVGRFGDRNRQVVVKELGEPFDFLLGQRILDCLTYDEATYPATGLQNIAPRVWSDVEEVAQPDGGGATSGGGATAAPRHRVVLMILDGLTQERVPEDYLQTLRRHGASACVLNVKDARMQGLVDDVSRLWREVTDGLFEVLDAEEADQLPTALATLMTKQLARIIRDSSEERPPPRAPKAISMAVTPGPPHKACVAYQHSCLTCPTVEPLPSAMQLLRLPDMVRKCRFTDLISAGAPRPSTLIDVSPPGQPIPFLVAEDDPWSLQDMEALLDRARADAEEAHARLIGAASTSTETQGRSMRSSGAPAGGGVALAEVTAAAESLWGCAEAKLVAEVEQMQEALEEAVLPYNRFTRKIAAAAGSSLHLPGLIRAISTDFSYKKIFARKSAGGRRDYAVCLTLDISPSMRGALAKSACELLVTLTAALHGAGVSFAVTVFADHVQVVKTLGMPFDAATKHLMLSALSPLAASRCPQQQAQSMDGDAVRCAVEMVRGVRGPKKVFVITDGYGTVGTLKHALRHAEQLQVEVVGMAVGLDDSFVPSCYQHWVAAADPSFVPQALRMRYESHSVSDPAAIIPGAHMKKWQHIAAIVGNGLSVDEILEQRQQAFPNLGAQLRQERELKLVSGQQGVDRLSCDVMFVLDVTGSMGPWIQAAKEQIGSITRGMLPLIQKEYPDITIEFRFGCTAFRDISDAERFMDYAFTEDADSFTQWIHSLRAQGGEDIPEDVLGAMSRAVSVPVWRGRIKYMVLITDAPSHGLAEADVHDSYPGGDPGGLTAEKVAGQLHDAGIELCICTINEPRTRRMLRTLRLAYDVDNRRIEVTNLFDASVPSVAQFHFVFVLDGSGSMSGHKWGSLRNSYNRFIAQRRNDQGDGDLVSAVEFGSGAMRRFVCSKLISAPQLPVTNHAGGTCYSAGMQEAQAILSESAAAFAHYTPVLVFMSDGMDGGNTNVAISIMQNIYNAHRSNGMQIHTIGFGQDELKKNMRRMALLDTHAGVGLYHQAADEIQLQQTFQSIACGCNAVDGLVQKFGEYLSKMMAHKIVTEHL</sequence>
<dbReference type="Pfam" id="PF00092">
    <property type="entry name" value="VWA"/>
    <property type="match status" value="1"/>
</dbReference>
<dbReference type="PANTHER" id="PTHR48103:SF2">
    <property type="entry name" value="MIDASIN"/>
    <property type="match status" value="1"/>
</dbReference>
<dbReference type="GO" id="GO:0000055">
    <property type="term" value="P:ribosomal large subunit export from nucleus"/>
    <property type="evidence" value="ECO:0007669"/>
    <property type="project" value="TreeGrafter"/>
</dbReference>
<feature type="domain" description="VWFA" evidence="7">
    <location>
        <begin position="6739"/>
        <end position="6917"/>
    </location>
</feature>
<dbReference type="SUPFAM" id="SSF53300">
    <property type="entry name" value="vWA-like"/>
    <property type="match status" value="4"/>
</dbReference>
<dbReference type="SMART" id="SM00327">
    <property type="entry name" value="VWA"/>
    <property type="match status" value="3"/>
</dbReference>
<evidence type="ECO:0000256" key="3">
    <source>
        <dbReference type="ARBA" id="ARBA00022729"/>
    </source>
</evidence>
<dbReference type="InterPro" id="IPR027417">
    <property type="entry name" value="P-loop_NTPase"/>
</dbReference>
<feature type="region of interest" description="Disordered" evidence="6">
    <location>
        <begin position="5301"/>
        <end position="5347"/>
    </location>
</feature>
<proteinExistence type="predicted"/>
<comment type="caution">
    <text evidence="8">The sequence shown here is derived from an EMBL/GenBank/DDBJ whole genome shotgun (WGS) entry which is preliminary data.</text>
</comment>
<feature type="compositionally biased region" description="Polar residues" evidence="6">
    <location>
        <begin position="1360"/>
        <end position="1381"/>
    </location>
</feature>
<dbReference type="Pfam" id="PF07728">
    <property type="entry name" value="AAA_5"/>
    <property type="match status" value="1"/>
</dbReference>
<feature type="region of interest" description="Disordered" evidence="6">
    <location>
        <begin position="4999"/>
        <end position="5020"/>
    </location>
</feature>
<dbReference type="GO" id="GO:0030687">
    <property type="term" value="C:preribosome, large subunit precursor"/>
    <property type="evidence" value="ECO:0007669"/>
    <property type="project" value="TreeGrafter"/>
</dbReference>
<feature type="region of interest" description="Disordered" evidence="6">
    <location>
        <begin position="5198"/>
        <end position="5219"/>
    </location>
</feature>
<evidence type="ECO:0000313" key="8">
    <source>
        <dbReference type="EMBL" id="KAK3276987.1"/>
    </source>
</evidence>
<feature type="region of interest" description="Disordered" evidence="6">
    <location>
        <begin position="4109"/>
        <end position="4131"/>
    </location>
</feature>
<dbReference type="EMBL" id="LGRX02006285">
    <property type="protein sequence ID" value="KAK3276987.1"/>
    <property type="molecule type" value="Genomic_DNA"/>
</dbReference>
<feature type="region of interest" description="Disordered" evidence="6">
    <location>
        <begin position="1359"/>
        <end position="1385"/>
    </location>
</feature>
<feature type="compositionally biased region" description="Low complexity" evidence="6">
    <location>
        <begin position="5009"/>
        <end position="5020"/>
    </location>
</feature>
<dbReference type="InterPro" id="IPR036465">
    <property type="entry name" value="vWFA_dom_sf"/>
</dbReference>
<dbReference type="PANTHER" id="PTHR48103">
    <property type="entry name" value="MIDASIN-RELATED"/>
    <property type="match status" value="1"/>
</dbReference>
<organism evidence="8 9">
    <name type="scientific">Cymbomonas tetramitiformis</name>
    <dbReference type="NCBI Taxonomy" id="36881"/>
    <lineage>
        <taxon>Eukaryota</taxon>
        <taxon>Viridiplantae</taxon>
        <taxon>Chlorophyta</taxon>
        <taxon>Pyramimonadophyceae</taxon>
        <taxon>Pyramimonadales</taxon>
        <taxon>Pyramimonadaceae</taxon>
        <taxon>Cymbomonas</taxon>
    </lineage>
</organism>
<evidence type="ECO:0000256" key="5">
    <source>
        <dbReference type="ARBA" id="ARBA00022840"/>
    </source>
</evidence>
<dbReference type="InterPro" id="IPR003593">
    <property type="entry name" value="AAA+_ATPase"/>
</dbReference>
<protein>
    <recommendedName>
        <fullName evidence="7">VWFA domain-containing protein</fullName>
    </recommendedName>
</protein>
<dbReference type="InterPro" id="IPR013783">
    <property type="entry name" value="Ig-like_fold"/>
</dbReference>
<accession>A0AAE0GFF1</accession>
<evidence type="ECO:0000259" key="7">
    <source>
        <dbReference type="PROSITE" id="PS50234"/>
    </source>
</evidence>
<evidence type="ECO:0000256" key="1">
    <source>
        <dbReference type="ARBA" id="ARBA00004613"/>
    </source>
</evidence>
<evidence type="ECO:0000256" key="2">
    <source>
        <dbReference type="ARBA" id="ARBA00022525"/>
    </source>
</evidence>